<dbReference type="EMBL" id="PUHZ01000004">
    <property type="protein sequence ID" value="PQO47535.1"/>
    <property type="molecule type" value="Genomic_DNA"/>
</dbReference>
<evidence type="ECO:0000259" key="1">
    <source>
        <dbReference type="Pfam" id="PF07883"/>
    </source>
</evidence>
<evidence type="ECO:0000313" key="3">
    <source>
        <dbReference type="Proteomes" id="UP000237819"/>
    </source>
</evidence>
<dbReference type="SUPFAM" id="SSF51182">
    <property type="entry name" value="RmlC-like cupins"/>
    <property type="match status" value="1"/>
</dbReference>
<comment type="caution">
    <text evidence="2">The sequence shown here is derived from an EMBL/GenBank/DDBJ whole genome shotgun (WGS) entry which is preliminary data.</text>
</comment>
<proteinExistence type="predicted"/>
<dbReference type="Gene3D" id="2.60.120.10">
    <property type="entry name" value="Jelly Rolls"/>
    <property type="match status" value="1"/>
</dbReference>
<dbReference type="AlphaFoldDB" id="A0A2S8GSY7"/>
<dbReference type="Pfam" id="PF07883">
    <property type="entry name" value="Cupin_2"/>
    <property type="match status" value="1"/>
</dbReference>
<dbReference type="InterPro" id="IPR011051">
    <property type="entry name" value="RmlC_Cupin_sf"/>
</dbReference>
<name>A0A2S8GSY7_9BACT</name>
<protein>
    <submittedName>
        <fullName evidence="2">Cupin</fullName>
    </submittedName>
</protein>
<reference evidence="2 3" key="1">
    <citation type="submission" date="2018-02" db="EMBL/GenBank/DDBJ databases">
        <title>Comparative genomes isolates from brazilian mangrove.</title>
        <authorList>
            <person name="Araujo J.E."/>
            <person name="Taketani R.G."/>
            <person name="Silva M.C.P."/>
            <person name="Loureco M.V."/>
            <person name="Andreote F.D."/>
        </authorList>
    </citation>
    <scope>NUCLEOTIDE SEQUENCE [LARGE SCALE GENOMIC DNA]</scope>
    <source>
        <strain evidence="2 3">Nap-Phe MGV</strain>
    </source>
</reference>
<sequence length="121" mass="13464">MSASSLSGYEIVHLAALPGVPCPCGTARRGLAEVADYPGTIHLTEISSDAKLHYHKTLTETYYILECADDAQMQLDDARIDLKPGMLVMIRPGTRHRAIGKMKILNIVYPKFDPSDEWFDE</sequence>
<accession>A0A2S8GSY7</accession>
<feature type="domain" description="Cupin type-2" evidence="1">
    <location>
        <begin position="49"/>
        <end position="98"/>
    </location>
</feature>
<organism evidence="2 3">
    <name type="scientific">Blastopirellula marina</name>
    <dbReference type="NCBI Taxonomy" id="124"/>
    <lineage>
        <taxon>Bacteria</taxon>
        <taxon>Pseudomonadati</taxon>
        <taxon>Planctomycetota</taxon>
        <taxon>Planctomycetia</taxon>
        <taxon>Pirellulales</taxon>
        <taxon>Pirellulaceae</taxon>
        <taxon>Blastopirellula</taxon>
    </lineage>
</organism>
<gene>
    <name evidence="2" type="ORF">C5Y93_02425</name>
</gene>
<evidence type="ECO:0000313" key="2">
    <source>
        <dbReference type="EMBL" id="PQO47535.1"/>
    </source>
</evidence>
<dbReference type="InterPro" id="IPR014710">
    <property type="entry name" value="RmlC-like_jellyroll"/>
</dbReference>
<dbReference type="CDD" id="cd20295">
    <property type="entry name" value="cupin_Pac13-like"/>
    <property type="match status" value="1"/>
</dbReference>
<dbReference type="RefSeq" id="WP_105333797.1">
    <property type="nucleotide sequence ID" value="NZ_PUHZ01000004.1"/>
</dbReference>
<dbReference type="InterPro" id="IPR013096">
    <property type="entry name" value="Cupin_2"/>
</dbReference>
<dbReference type="Proteomes" id="UP000237819">
    <property type="component" value="Unassembled WGS sequence"/>
</dbReference>
<dbReference type="OrthoDB" id="287918at2"/>